<evidence type="ECO:0000256" key="1">
    <source>
        <dbReference type="ARBA" id="ARBA00022553"/>
    </source>
</evidence>
<dbReference type="PROSITE" id="PS00622">
    <property type="entry name" value="HTH_LUXR_1"/>
    <property type="match status" value="1"/>
</dbReference>
<evidence type="ECO:0000313" key="8">
    <source>
        <dbReference type="EMBL" id="NYI85985.1"/>
    </source>
</evidence>
<dbReference type="GO" id="GO:0003677">
    <property type="term" value="F:DNA binding"/>
    <property type="evidence" value="ECO:0007669"/>
    <property type="project" value="UniProtKB-KW"/>
</dbReference>
<dbReference type="PRINTS" id="PR00038">
    <property type="entry name" value="HTHLUXR"/>
</dbReference>
<evidence type="ECO:0000259" key="6">
    <source>
        <dbReference type="PROSITE" id="PS50043"/>
    </source>
</evidence>
<keyword evidence="3" id="KW-0238">DNA-binding</keyword>
<dbReference type="PANTHER" id="PTHR43214:SF24">
    <property type="entry name" value="TRANSCRIPTIONAL REGULATORY PROTEIN NARL-RELATED"/>
    <property type="match status" value="1"/>
</dbReference>
<protein>
    <submittedName>
        <fullName evidence="8">Two-component system response regulator DevR</fullName>
    </submittedName>
</protein>
<comment type="caution">
    <text evidence="8">The sequence shown here is derived from an EMBL/GenBank/DDBJ whole genome shotgun (WGS) entry which is preliminary data.</text>
</comment>
<dbReference type="SUPFAM" id="SSF52172">
    <property type="entry name" value="CheY-like"/>
    <property type="match status" value="1"/>
</dbReference>
<dbReference type="GO" id="GO:0006355">
    <property type="term" value="P:regulation of DNA-templated transcription"/>
    <property type="evidence" value="ECO:0007669"/>
    <property type="project" value="InterPro"/>
</dbReference>
<dbReference type="Pfam" id="PF00196">
    <property type="entry name" value="GerE"/>
    <property type="match status" value="1"/>
</dbReference>
<dbReference type="InterPro" id="IPR058245">
    <property type="entry name" value="NreC/VraR/RcsB-like_REC"/>
</dbReference>
<feature type="modified residue" description="4-aspartylphosphate" evidence="5">
    <location>
        <position position="64"/>
    </location>
</feature>
<dbReference type="GO" id="GO:0000160">
    <property type="term" value="P:phosphorelay signal transduction system"/>
    <property type="evidence" value="ECO:0007669"/>
    <property type="project" value="InterPro"/>
</dbReference>
<keyword evidence="9" id="KW-1185">Reference proteome</keyword>
<dbReference type="SMART" id="SM00448">
    <property type="entry name" value="REC"/>
    <property type="match status" value="1"/>
</dbReference>
<feature type="domain" description="Response regulatory" evidence="7">
    <location>
        <begin position="13"/>
        <end position="129"/>
    </location>
</feature>
<dbReference type="PANTHER" id="PTHR43214">
    <property type="entry name" value="TWO-COMPONENT RESPONSE REGULATOR"/>
    <property type="match status" value="1"/>
</dbReference>
<accession>A0A853ATK2</accession>
<keyword evidence="4" id="KW-0804">Transcription</keyword>
<evidence type="ECO:0000256" key="5">
    <source>
        <dbReference type="PROSITE-ProRule" id="PRU00169"/>
    </source>
</evidence>
<reference evidence="8 9" key="1">
    <citation type="submission" date="2020-07" db="EMBL/GenBank/DDBJ databases">
        <title>Sequencing the genomes of 1000 actinobacteria strains.</title>
        <authorList>
            <person name="Klenk H.-P."/>
        </authorList>
    </citation>
    <scope>NUCLEOTIDE SEQUENCE [LARGE SCALE GENOMIC DNA]</scope>
    <source>
        <strain evidence="8 9">DSM 44065</strain>
    </source>
</reference>
<dbReference type="AlphaFoldDB" id="A0A853ATK2"/>
<dbReference type="InterPro" id="IPR011006">
    <property type="entry name" value="CheY-like_superfamily"/>
</dbReference>
<evidence type="ECO:0000256" key="3">
    <source>
        <dbReference type="ARBA" id="ARBA00023125"/>
    </source>
</evidence>
<dbReference type="SMART" id="SM00421">
    <property type="entry name" value="HTH_LUXR"/>
    <property type="match status" value="1"/>
</dbReference>
<dbReference type="Gene3D" id="3.40.50.2300">
    <property type="match status" value="1"/>
</dbReference>
<dbReference type="CDD" id="cd17535">
    <property type="entry name" value="REC_NarL-like"/>
    <property type="match status" value="1"/>
</dbReference>
<dbReference type="InterPro" id="IPR000792">
    <property type="entry name" value="Tscrpt_reg_LuxR_C"/>
</dbReference>
<dbReference type="InterPro" id="IPR001789">
    <property type="entry name" value="Sig_transdc_resp-reg_receiver"/>
</dbReference>
<dbReference type="PROSITE" id="PS50110">
    <property type="entry name" value="RESPONSE_REGULATORY"/>
    <property type="match status" value="1"/>
</dbReference>
<dbReference type="InterPro" id="IPR016032">
    <property type="entry name" value="Sig_transdc_resp-reg_C-effctor"/>
</dbReference>
<dbReference type="PROSITE" id="PS50043">
    <property type="entry name" value="HTH_LUXR_2"/>
    <property type="match status" value="1"/>
</dbReference>
<keyword evidence="1 5" id="KW-0597">Phosphoprotein</keyword>
<dbReference type="CDD" id="cd06170">
    <property type="entry name" value="LuxR_C_like"/>
    <property type="match status" value="1"/>
</dbReference>
<proteinExistence type="predicted"/>
<evidence type="ECO:0000256" key="4">
    <source>
        <dbReference type="ARBA" id="ARBA00023163"/>
    </source>
</evidence>
<organism evidence="8 9">
    <name type="scientific">Saccharopolyspora hordei</name>
    <dbReference type="NCBI Taxonomy" id="1838"/>
    <lineage>
        <taxon>Bacteria</taxon>
        <taxon>Bacillati</taxon>
        <taxon>Actinomycetota</taxon>
        <taxon>Actinomycetes</taxon>
        <taxon>Pseudonocardiales</taxon>
        <taxon>Pseudonocardiaceae</taxon>
        <taxon>Saccharopolyspora</taxon>
    </lineage>
</organism>
<dbReference type="Pfam" id="PF00072">
    <property type="entry name" value="Response_reg"/>
    <property type="match status" value="1"/>
</dbReference>
<gene>
    <name evidence="8" type="ORF">HNR68_004615</name>
</gene>
<sequence>MNTEAYRDPRVITVFLVDDHEVVLRGVAEMLGDEPDLEVVGQACSASEALVRIPAVRPDVAVLDVRLPDTSGVELCRKLRSTLPELKCLMLTSYADEQAMVEAILAGAAGHVLKDIKGANLLSAIRTVGSGGSLLDSRATAAVLARLRAGADRQGPLAELTEQERVLLSHLGEGLSNREIAARMFLSEKTVKNYVSRLLGKLGKNRTQAAVMAARLQSQLHRTVG</sequence>
<keyword evidence="2" id="KW-0805">Transcription regulation</keyword>
<dbReference type="InterPro" id="IPR039420">
    <property type="entry name" value="WalR-like"/>
</dbReference>
<name>A0A853ATK2_9PSEU</name>
<evidence type="ECO:0000313" key="9">
    <source>
        <dbReference type="Proteomes" id="UP000587002"/>
    </source>
</evidence>
<dbReference type="Proteomes" id="UP000587002">
    <property type="component" value="Unassembled WGS sequence"/>
</dbReference>
<dbReference type="EMBL" id="JACCFJ010000001">
    <property type="protein sequence ID" value="NYI85985.1"/>
    <property type="molecule type" value="Genomic_DNA"/>
</dbReference>
<evidence type="ECO:0000256" key="2">
    <source>
        <dbReference type="ARBA" id="ARBA00023015"/>
    </source>
</evidence>
<feature type="domain" description="HTH luxR-type" evidence="6">
    <location>
        <begin position="153"/>
        <end position="217"/>
    </location>
</feature>
<dbReference type="SUPFAM" id="SSF46894">
    <property type="entry name" value="C-terminal effector domain of the bipartite response regulators"/>
    <property type="match status" value="1"/>
</dbReference>
<evidence type="ECO:0000259" key="7">
    <source>
        <dbReference type="PROSITE" id="PS50110"/>
    </source>
</evidence>